<gene>
    <name evidence="1" type="ORF">LDG_9019</name>
</gene>
<protein>
    <submittedName>
        <fullName evidence="1">Uncharacterized protein</fullName>
    </submittedName>
</protein>
<keyword evidence="2" id="KW-1185">Reference proteome</keyword>
<evidence type="ECO:0000313" key="1">
    <source>
        <dbReference type="EMBL" id="EHL29021.1"/>
    </source>
</evidence>
<dbReference type="InParanoid" id="G9EUM1"/>
<sequence length="631" mass="72880">MEVMTTPTADNQTLSSDALHNRNCYVYFLQLKPLINSELKKLLPQFAELHRLLKQEYDEHFPYGNLYSSLLTSLEKIIENKESLSSAQTKALDGIIETVYNNNNQILEQEFSGWINCIASQTRPQKPNPSQYIKKNLKDPIQTINYLSPNNTEALISRIFSVFSKNFKPQFGTNIPSVKNYSYKTTADATEFRFSTQAQRHQGATRVSPLFKRWLEINAPKYPEQTIHHIYFNNLAYDAYHFDIARAKERALTQALHDLEHDPKLKIMVITLPANDGLMNSKHYRMTQDKWPYAVVFDELLAVFHGKKHKNNISDLIISPETKKRLFKTSKNEQKILKRLLIQSFKCMGINSQDYLSTAQKQAVYVHFIKYELTNYMINTIKPKSYNFSCKDAIDRGALSSAYYNMMRSFILEHPMQRKEFERALDAAAANVKGRGMNFHRHIIWNALNTYVDANYTQLIADNRKSWLIYWRDMNCPHSRVEQIIHIRLGQCFKLINALPNTPECMKIKNQANHLLSLVKKLNDQNVSGKRLLLEVISRTSELITTPSTEAIENYKKLATELKLSHATLTIIAGVMRMLLGALFIIPSLGYSYQLIQQGYTTSKAGFFSQDRTALSHKMLEFSIESPQLKI</sequence>
<evidence type="ECO:0000313" key="2">
    <source>
        <dbReference type="Proteomes" id="UP000002770"/>
    </source>
</evidence>
<dbReference type="HOGENOM" id="CLU_434638_0_0_6"/>
<dbReference type="EMBL" id="JH413850">
    <property type="protein sequence ID" value="EHL29021.1"/>
    <property type="molecule type" value="Genomic_DNA"/>
</dbReference>
<accession>G9EUM1</accession>
<proteinExistence type="predicted"/>
<reference evidence="1 2" key="1">
    <citation type="journal article" date="2011" name="BMC Genomics">
        <title>Insight into cross-talk between intra-amoebal pathogens.</title>
        <authorList>
            <person name="Gimenez G."/>
            <person name="Bertelli C."/>
            <person name="Moliner C."/>
            <person name="Robert C."/>
            <person name="Raoult D."/>
            <person name="Fournier P.E."/>
            <person name="Greub G."/>
        </authorList>
    </citation>
    <scope>NUCLEOTIDE SEQUENCE [LARGE SCALE GENOMIC DNA]</scope>
    <source>
        <strain evidence="1 2">LLAP12</strain>
    </source>
</reference>
<organism evidence="1 2">
    <name type="scientific">Legionella drancourtii LLAP12</name>
    <dbReference type="NCBI Taxonomy" id="658187"/>
    <lineage>
        <taxon>Bacteria</taxon>
        <taxon>Pseudomonadati</taxon>
        <taxon>Pseudomonadota</taxon>
        <taxon>Gammaproteobacteria</taxon>
        <taxon>Legionellales</taxon>
        <taxon>Legionellaceae</taxon>
        <taxon>Legionella</taxon>
    </lineage>
</organism>
<name>G9EUM1_9GAMM</name>
<dbReference type="eggNOG" id="ENOG502ZAS8">
    <property type="taxonomic scope" value="Bacteria"/>
</dbReference>
<dbReference type="Proteomes" id="UP000002770">
    <property type="component" value="Unassembled WGS sequence"/>
</dbReference>
<dbReference type="AlphaFoldDB" id="G9EUM1"/>
<dbReference type="STRING" id="658187.LDG_9019"/>